<dbReference type="Proteomes" id="UP000238180">
    <property type="component" value="Unassembled WGS sequence"/>
</dbReference>
<name>A0A2N9P9Q5_9FLAO</name>
<dbReference type="AlphaFoldDB" id="A0A2N9P9Q5"/>
<protein>
    <submittedName>
        <fullName evidence="1">Uncharacterized protein</fullName>
    </submittedName>
</protein>
<accession>A0A2N9P9Q5</accession>
<sequence>MTYCELRKRIEKVNQELRQQGYNWDAIELFWDEVIEETKNKNGTKRTTHHLHHQE</sequence>
<proteinExistence type="predicted"/>
<organism evidence="1 2">
    <name type="scientific">Flavobacterium columnare</name>
    <dbReference type="NCBI Taxonomy" id="996"/>
    <lineage>
        <taxon>Bacteria</taxon>
        <taxon>Pseudomonadati</taxon>
        <taxon>Bacteroidota</taxon>
        <taxon>Flavobacteriia</taxon>
        <taxon>Flavobacteriales</taxon>
        <taxon>Flavobacteriaceae</taxon>
        <taxon>Flavobacterium</taxon>
    </lineage>
</organism>
<reference evidence="1 2" key="1">
    <citation type="submission" date="2018-02" db="EMBL/GenBank/DDBJ databases">
        <authorList>
            <person name="Cohen D.B."/>
            <person name="Kent A.D."/>
        </authorList>
    </citation>
    <scope>NUCLEOTIDE SEQUENCE [LARGE SCALE GENOMIC DNA]</scope>
    <source>
        <strain evidence="1">CIP109753</strain>
    </source>
</reference>
<evidence type="ECO:0000313" key="2">
    <source>
        <dbReference type="Proteomes" id="UP000238180"/>
    </source>
</evidence>
<gene>
    <name evidence="1" type="ORF">FLACOL_01090</name>
</gene>
<dbReference type="EMBL" id="OLKH01000077">
    <property type="protein sequence ID" value="SPE77100.1"/>
    <property type="molecule type" value="Genomic_DNA"/>
</dbReference>
<dbReference type="RefSeq" id="WP_181142854.1">
    <property type="nucleotide sequence ID" value="NZ_OLKH01000077.1"/>
</dbReference>
<evidence type="ECO:0000313" key="1">
    <source>
        <dbReference type="EMBL" id="SPE77100.1"/>
    </source>
</evidence>